<feature type="non-terminal residue" evidence="1">
    <location>
        <position position="1"/>
    </location>
</feature>
<dbReference type="PANTHER" id="PTHR28158">
    <property type="entry name" value="37S RIBOSOMAL PROTEIN S35, MITOCHONDRIAL"/>
    <property type="match status" value="1"/>
</dbReference>
<feature type="non-terminal residue" evidence="1">
    <location>
        <position position="61"/>
    </location>
</feature>
<sequence length="61" mass="7090">LNPSFQPPTPVSESIRNTLYRQFMANPETNSVRNLASRYHLSIKRVEAILRLKGLEAHWIK</sequence>
<dbReference type="AlphaFoldDB" id="W4KME3"/>
<dbReference type="RefSeq" id="XP_009540840.1">
    <property type="nucleotide sequence ID" value="XM_009542545.1"/>
</dbReference>
<reference evidence="1 2" key="1">
    <citation type="journal article" date="2012" name="New Phytol.">
        <title>Insight into trade-off between wood decay and parasitism from the genome of a fungal forest pathogen.</title>
        <authorList>
            <person name="Olson A."/>
            <person name="Aerts A."/>
            <person name="Asiegbu F."/>
            <person name="Belbahri L."/>
            <person name="Bouzid O."/>
            <person name="Broberg A."/>
            <person name="Canback B."/>
            <person name="Coutinho P.M."/>
            <person name="Cullen D."/>
            <person name="Dalman K."/>
            <person name="Deflorio G."/>
            <person name="van Diepen L.T."/>
            <person name="Dunand C."/>
            <person name="Duplessis S."/>
            <person name="Durling M."/>
            <person name="Gonthier P."/>
            <person name="Grimwood J."/>
            <person name="Fossdal C.G."/>
            <person name="Hansson D."/>
            <person name="Henrissat B."/>
            <person name="Hietala A."/>
            <person name="Himmelstrand K."/>
            <person name="Hoffmeister D."/>
            <person name="Hogberg N."/>
            <person name="James T.Y."/>
            <person name="Karlsson M."/>
            <person name="Kohler A."/>
            <person name="Kues U."/>
            <person name="Lee Y.H."/>
            <person name="Lin Y.C."/>
            <person name="Lind M."/>
            <person name="Lindquist E."/>
            <person name="Lombard V."/>
            <person name="Lucas S."/>
            <person name="Lunden K."/>
            <person name="Morin E."/>
            <person name="Murat C."/>
            <person name="Park J."/>
            <person name="Raffaello T."/>
            <person name="Rouze P."/>
            <person name="Salamov A."/>
            <person name="Schmutz J."/>
            <person name="Solheim H."/>
            <person name="Stahlberg J."/>
            <person name="Velez H."/>
            <person name="de Vries R.P."/>
            <person name="Wiebenga A."/>
            <person name="Woodward S."/>
            <person name="Yakovlev I."/>
            <person name="Garbelotto M."/>
            <person name="Martin F."/>
            <person name="Grigoriev I.V."/>
            <person name="Stenlid J."/>
        </authorList>
    </citation>
    <scope>NUCLEOTIDE SEQUENCE [LARGE SCALE GENOMIC DNA]</scope>
    <source>
        <strain evidence="1 2">TC 32-1</strain>
    </source>
</reference>
<dbReference type="GO" id="GO:0032543">
    <property type="term" value="P:mitochondrial translation"/>
    <property type="evidence" value="ECO:0007669"/>
    <property type="project" value="TreeGrafter"/>
</dbReference>
<proteinExistence type="predicted"/>
<dbReference type="PANTHER" id="PTHR28158:SF1">
    <property type="entry name" value="SMALL RIBOSOMAL SUBUNIT PROTEIN MS45"/>
    <property type="match status" value="1"/>
</dbReference>
<accession>W4KME3</accession>
<keyword evidence="2" id="KW-1185">Reference proteome</keyword>
<dbReference type="Pfam" id="PF12298">
    <property type="entry name" value="Bot1p"/>
    <property type="match status" value="1"/>
</dbReference>
<evidence type="ECO:0000313" key="2">
    <source>
        <dbReference type="Proteomes" id="UP000030671"/>
    </source>
</evidence>
<dbReference type="KEGG" id="hir:HETIRDRAFT_244643"/>
<dbReference type="GeneID" id="20669063"/>
<dbReference type="HOGENOM" id="CLU_2740416_0_0_1"/>
<dbReference type="Proteomes" id="UP000030671">
    <property type="component" value="Unassembled WGS sequence"/>
</dbReference>
<organism evidence="1 2">
    <name type="scientific">Heterobasidion irregulare (strain TC 32-1)</name>
    <dbReference type="NCBI Taxonomy" id="747525"/>
    <lineage>
        <taxon>Eukaryota</taxon>
        <taxon>Fungi</taxon>
        <taxon>Dikarya</taxon>
        <taxon>Basidiomycota</taxon>
        <taxon>Agaricomycotina</taxon>
        <taxon>Agaricomycetes</taxon>
        <taxon>Russulales</taxon>
        <taxon>Bondarzewiaceae</taxon>
        <taxon>Heterobasidion</taxon>
        <taxon>Heterobasidion annosum species complex</taxon>
    </lineage>
</organism>
<dbReference type="InterPro" id="IPR021036">
    <property type="entry name" value="Ribosomal_mS45"/>
</dbReference>
<gene>
    <name evidence="1" type="ORF">HETIRDRAFT_244643</name>
</gene>
<dbReference type="InParanoid" id="W4KME3"/>
<dbReference type="OrthoDB" id="10052321at2759"/>
<name>W4KME3_HETIT</name>
<protein>
    <submittedName>
        <fullName evidence="1">Uncharacterized protein</fullName>
    </submittedName>
</protein>
<dbReference type="GO" id="GO:0005763">
    <property type="term" value="C:mitochondrial small ribosomal subunit"/>
    <property type="evidence" value="ECO:0007669"/>
    <property type="project" value="TreeGrafter"/>
</dbReference>
<dbReference type="GO" id="GO:0003735">
    <property type="term" value="F:structural constituent of ribosome"/>
    <property type="evidence" value="ECO:0007669"/>
    <property type="project" value="TreeGrafter"/>
</dbReference>
<evidence type="ECO:0000313" key="1">
    <source>
        <dbReference type="EMBL" id="ETW86864.1"/>
    </source>
</evidence>
<dbReference type="EMBL" id="KI925454">
    <property type="protein sequence ID" value="ETW86864.1"/>
    <property type="molecule type" value="Genomic_DNA"/>
</dbReference>